<feature type="compositionally biased region" description="Polar residues" evidence="1">
    <location>
        <begin position="96"/>
        <end position="108"/>
    </location>
</feature>
<protein>
    <recommendedName>
        <fullName evidence="2">PDZ domain-containing protein</fullName>
    </recommendedName>
</protein>
<dbReference type="PROSITE" id="PS50106">
    <property type="entry name" value="PDZ"/>
    <property type="match status" value="1"/>
</dbReference>
<dbReference type="AlphaFoldDB" id="A0A0B6Z940"/>
<dbReference type="PANTHER" id="PTHR10398:SF2">
    <property type="entry name" value="AFADIN"/>
    <property type="match status" value="1"/>
</dbReference>
<dbReference type="PANTHER" id="PTHR10398">
    <property type="entry name" value="AFADIN"/>
    <property type="match status" value="1"/>
</dbReference>
<evidence type="ECO:0000259" key="2">
    <source>
        <dbReference type="PROSITE" id="PS50106"/>
    </source>
</evidence>
<dbReference type="Gene3D" id="2.30.42.10">
    <property type="match status" value="1"/>
</dbReference>
<feature type="non-terminal residue" evidence="3">
    <location>
        <position position="1"/>
    </location>
</feature>
<feature type="compositionally biased region" description="Basic and acidic residues" evidence="1">
    <location>
        <begin position="210"/>
        <end position="219"/>
    </location>
</feature>
<name>A0A0B6Z940_9EUPU</name>
<feature type="compositionally biased region" description="Basic and acidic residues" evidence="1">
    <location>
        <begin position="155"/>
        <end position="172"/>
    </location>
</feature>
<feature type="non-terminal residue" evidence="3">
    <location>
        <position position="219"/>
    </location>
</feature>
<dbReference type="CDD" id="cd06789">
    <property type="entry name" value="PDZ_AFDN-like"/>
    <property type="match status" value="1"/>
</dbReference>
<organism evidence="3">
    <name type="scientific">Arion vulgaris</name>
    <dbReference type="NCBI Taxonomy" id="1028688"/>
    <lineage>
        <taxon>Eukaryota</taxon>
        <taxon>Metazoa</taxon>
        <taxon>Spiralia</taxon>
        <taxon>Lophotrochozoa</taxon>
        <taxon>Mollusca</taxon>
        <taxon>Gastropoda</taxon>
        <taxon>Heterobranchia</taxon>
        <taxon>Euthyneura</taxon>
        <taxon>Panpulmonata</taxon>
        <taxon>Eupulmonata</taxon>
        <taxon>Stylommatophora</taxon>
        <taxon>Helicina</taxon>
        <taxon>Arionoidea</taxon>
        <taxon>Arionidae</taxon>
        <taxon>Arion</taxon>
    </lineage>
</organism>
<dbReference type="InterPro" id="IPR028842">
    <property type="entry name" value="Afadin"/>
</dbReference>
<evidence type="ECO:0000313" key="3">
    <source>
        <dbReference type="EMBL" id="CEK64882.1"/>
    </source>
</evidence>
<dbReference type="InterPro" id="IPR001478">
    <property type="entry name" value="PDZ"/>
</dbReference>
<dbReference type="InterPro" id="IPR036034">
    <property type="entry name" value="PDZ_sf"/>
</dbReference>
<dbReference type="GO" id="GO:0005911">
    <property type="term" value="C:cell-cell junction"/>
    <property type="evidence" value="ECO:0007669"/>
    <property type="project" value="InterPro"/>
</dbReference>
<sequence>ITIAFNKVKGSMGLSIVAAIGEGQPDQGIYIKSVVEGGAAAMDGRLQAGDQLMEVDDKSLIGVSQDKAAELMTKTGQIVKLKVAKRAVLYHNLGSLLSQPSPTSQRAQSRAAGPNRTFSDEGPPPYDGRTPKTVNGYGNLDKMQAPSSGNLADPRSGRQNDPHGYRNDDPRSKSTSNLHVEANLNHSNVRPNMKPAQSVSALHPSQVHNQRQDIRPNNY</sequence>
<reference evidence="3" key="1">
    <citation type="submission" date="2014-12" db="EMBL/GenBank/DDBJ databases">
        <title>Insight into the proteome of Arion vulgaris.</title>
        <authorList>
            <person name="Aradska J."/>
            <person name="Bulat T."/>
            <person name="Smidak R."/>
            <person name="Sarate P."/>
            <person name="Gangsoo J."/>
            <person name="Sialana F."/>
            <person name="Bilban M."/>
            <person name="Lubec G."/>
        </authorList>
    </citation>
    <scope>NUCLEOTIDE SEQUENCE</scope>
    <source>
        <tissue evidence="3">Skin</tissue>
    </source>
</reference>
<dbReference type="Pfam" id="PF00595">
    <property type="entry name" value="PDZ"/>
    <property type="match status" value="1"/>
</dbReference>
<gene>
    <name evidence="3" type="primary">ORF53218</name>
</gene>
<dbReference type="SUPFAM" id="SSF50156">
    <property type="entry name" value="PDZ domain-like"/>
    <property type="match status" value="1"/>
</dbReference>
<dbReference type="EMBL" id="HACG01018017">
    <property type="protein sequence ID" value="CEK64882.1"/>
    <property type="molecule type" value="Transcribed_RNA"/>
</dbReference>
<feature type="domain" description="PDZ" evidence="2">
    <location>
        <begin position="2"/>
        <end position="87"/>
    </location>
</feature>
<accession>A0A0B6Z940</accession>
<proteinExistence type="predicted"/>
<feature type="compositionally biased region" description="Polar residues" evidence="1">
    <location>
        <begin position="173"/>
        <end position="200"/>
    </location>
</feature>
<evidence type="ECO:0000256" key="1">
    <source>
        <dbReference type="SAM" id="MobiDB-lite"/>
    </source>
</evidence>
<feature type="region of interest" description="Disordered" evidence="1">
    <location>
        <begin position="96"/>
        <end position="219"/>
    </location>
</feature>
<dbReference type="SMART" id="SM00228">
    <property type="entry name" value="PDZ"/>
    <property type="match status" value="1"/>
</dbReference>